<evidence type="ECO:0000256" key="3">
    <source>
        <dbReference type="ARBA" id="ARBA00022763"/>
    </source>
</evidence>
<sequence length="157" mass="19066">MYLSMDKFTPKQRSYIMSRIRGKNTKPELLVFRELRKKGIHFQKHYKVTGRPDVAFPRKKVAVFINGEFWHGRRFSKIKDRLPEFWKNKLERNIKRDRKNYRSLRKDGWKVISIWDTDLKKDIDKQLDKIMEAINTDTQRQKEKLPHLPSHASKKEI</sequence>
<keyword evidence="5" id="KW-0234">DNA repair</keyword>
<name>A0A2M7EKY4_9BACT</name>
<evidence type="ECO:0000256" key="5">
    <source>
        <dbReference type="ARBA" id="ARBA00023204"/>
    </source>
</evidence>
<evidence type="ECO:0000256" key="6">
    <source>
        <dbReference type="ARBA" id="ARBA00029466"/>
    </source>
</evidence>
<keyword evidence="2 8" id="KW-0255">Endonuclease</keyword>
<keyword evidence="1" id="KW-0540">Nuclease</keyword>
<organism evidence="8 9">
    <name type="scientific">Candidatus Roizmanbacteria bacterium CG17_big_fil_post_rev_8_21_14_2_50_39_7</name>
    <dbReference type="NCBI Taxonomy" id="1974858"/>
    <lineage>
        <taxon>Bacteria</taxon>
        <taxon>Candidatus Roizmaniibacteriota</taxon>
    </lineage>
</organism>
<evidence type="ECO:0000256" key="4">
    <source>
        <dbReference type="ARBA" id="ARBA00022801"/>
    </source>
</evidence>
<dbReference type="EMBL" id="PFEV01000035">
    <property type="protein sequence ID" value="PIV71216.1"/>
    <property type="molecule type" value="Genomic_DNA"/>
</dbReference>
<evidence type="ECO:0000313" key="9">
    <source>
        <dbReference type="Proteomes" id="UP000228762"/>
    </source>
</evidence>
<comment type="caution">
    <text evidence="8">The sequence shown here is derived from an EMBL/GenBank/DDBJ whole genome shotgun (WGS) entry which is preliminary data.</text>
</comment>
<dbReference type="NCBIfam" id="TIGR00632">
    <property type="entry name" value="vsr"/>
    <property type="match status" value="1"/>
</dbReference>
<evidence type="ECO:0000256" key="1">
    <source>
        <dbReference type="ARBA" id="ARBA00022722"/>
    </source>
</evidence>
<accession>A0A2M7EKY4</accession>
<dbReference type="Pfam" id="PF03852">
    <property type="entry name" value="Vsr"/>
    <property type="match status" value="1"/>
</dbReference>
<evidence type="ECO:0000256" key="7">
    <source>
        <dbReference type="SAM" id="MobiDB-lite"/>
    </source>
</evidence>
<proteinExistence type="inferred from homology"/>
<feature type="region of interest" description="Disordered" evidence="7">
    <location>
        <begin position="138"/>
        <end position="157"/>
    </location>
</feature>
<dbReference type="GO" id="GO:0016787">
    <property type="term" value="F:hydrolase activity"/>
    <property type="evidence" value="ECO:0007669"/>
    <property type="project" value="UniProtKB-KW"/>
</dbReference>
<keyword evidence="3" id="KW-0227">DNA damage</keyword>
<dbReference type="InterPro" id="IPR011335">
    <property type="entry name" value="Restrct_endonuc-II-like"/>
</dbReference>
<dbReference type="CDD" id="cd00221">
    <property type="entry name" value="Vsr"/>
    <property type="match status" value="1"/>
</dbReference>
<comment type="similarity">
    <text evidence="6">Belongs to the Vsr family.</text>
</comment>
<dbReference type="GO" id="GO:0006298">
    <property type="term" value="P:mismatch repair"/>
    <property type="evidence" value="ECO:0007669"/>
    <property type="project" value="InterPro"/>
</dbReference>
<dbReference type="SUPFAM" id="SSF52980">
    <property type="entry name" value="Restriction endonuclease-like"/>
    <property type="match status" value="1"/>
</dbReference>
<gene>
    <name evidence="8" type="ORF">COW57_00770</name>
</gene>
<keyword evidence="4" id="KW-0378">Hydrolase</keyword>
<protein>
    <submittedName>
        <fullName evidence="8">Very short patch repair endonuclease</fullName>
    </submittedName>
</protein>
<dbReference type="Proteomes" id="UP000228762">
    <property type="component" value="Unassembled WGS sequence"/>
</dbReference>
<dbReference type="AlphaFoldDB" id="A0A2M7EKY4"/>
<reference evidence="9" key="1">
    <citation type="submission" date="2017-09" db="EMBL/GenBank/DDBJ databases">
        <title>Depth-based differentiation of microbial function through sediment-hosted aquifers and enrichment of novel symbionts in the deep terrestrial subsurface.</title>
        <authorList>
            <person name="Probst A.J."/>
            <person name="Ladd B."/>
            <person name="Jarett J.K."/>
            <person name="Geller-Mcgrath D.E."/>
            <person name="Sieber C.M.K."/>
            <person name="Emerson J.B."/>
            <person name="Anantharaman K."/>
            <person name="Thomas B.C."/>
            <person name="Malmstrom R."/>
            <person name="Stieglmeier M."/>
            <person name="Klingl A."/>
            <person name="Woyke T."/>
            <person name="Ryan C.M."/>
            <person name="Banfield J.F."/>
        </authorList>
    </citation>
    <scope>NUCLEOTIDE SEQUENCE [LARGE SCALE GENOMIC DNA]</scope>
</reference>
<dbReference type="InterPro" id="IPR004603">
    <property type="entry name" value="DNA_mismatch_endonuc_vsr"/>
</dbReference>
<dbReference type="Gene3D" id="3.40.960.10">
    <property type="entry name" value="VSR Endonuclease"/>
    <property type="match status" value="1"/>
</dbReference>
<dbReference type="GO" id="GO:0004519">
    <property type="term" value="F:endonuclease activity"/>
    <property type="evidence" value="ECO:0007669"/>
    <property type="project" value="UniProtKB-KW"/>
</dbReference>
<evidence type="ECO:0000256" key="2">
    <source>
        <dbReference type="ARBA" id="ARBA00022759"/>
    </source>
</evidence>
<evidence type="ECO:0000313" key="8">
    <source>
        <dbReference type="EMBL" id="PIV71216.1"/>
    </source>
</evidence>